<keyword evidence="1" id="KW-0732">Signal</keyword>
<proteinExistence type="predicted"/>
<dbReference type="RefSeq" id="WP_150191436.1">
    <property type="nucleotide sequence ID" value="NZ_CP049940.1"/>
</dbReference>
<feature type="signal peptide" evidence="1">
    <location>
        <begin position="1"/>
        <end position="19"/>
    </location>
</feature>
<dbReference type="AlphaFoldDB" id="A0ABD4XHE9"/>
<dbReference type="SUPFAM" id="SSF55804">
    <property type="entry name" value="Phoshotransferase/anion transport protein"/>
    <property type="match status" value="1"/>
</dbReference>
<protein>
    <submittedName>
        <fullName evidence="2">PTS sugar transporter subunit IIA</fullName>
    </submittedName>
</protein>
<sequence length="129" mass="14223">MVKIKFLSMMALPTISAMAEIVADQFNLNNKDVLAVMQAREALGSTAIAEDMIMPHVELPNLAVQGLSFINAQSKYALILVIDSQNPNNQLIGILGELLQSEMLIKLKQVTSQQALEKFIKEVSLNVIR</sequence>
<evidence type="ECO:0000313" key="2">
    <source>
        <dbReference type="EMBL" id="MDF8370568.1"/>
    </source>
</evidence>
<dbReference type="InterPro" id="IPR016152">
    <property type="entry name" value="PTrfase/Anion_transptr"/>
</dbReference>
<keyword evidence="2" id="KW-0813">Transport</keyword>
<reference evidence="2 3" key="1">
    <citation type="submission" date="2020-03" db="EMBL/GenBank/DDBJ databases">
        <title>Comparative genomics of Weissella paramesenteroides.</title>
        <authorList>
            <person name="Kant R."/>
            <person name="Takala T."/>
            <person name="Saris P."/>
        </authorList>
    </citation>
    <scope>NUCLEOTIDE SEQUENCE [LARGE SCALE GENOMIC DNA]</scope>
    <source>
        <strain evidence="2 3">SJ27-4</strain>
    </source>
</reference>
<dbReference type="EMBL" id="JAANXN010000003">
    <property type="protein sequence ID" value="MDF8370568.1"/>
    <property type="molecule type" value="Genomic_DNA"/>
</dbReference>
<organism evidence="2 3">
    <name type="scientific">Weissella paramesenteroides</name>
    <name type="common">Leuconostoc paramesenteroides</name>
    <dbReference type="NCBI Taxonomy" id="1249"/>
    <lineage>
        <taxon>Bacteria</taxon>
        <taxon>Bacillati</taxon>
        <taxon>Bacillota</taxon>
        <taxon>Bacilli</taxon>
        <taxon>Lactobacillales</taxon>
        <taxon>Lactobacillaceae</taxon>
        <taxon>Weissella</taxon>
    </lineage>
</organism>
<comment type="caution">
    <text evidence="2">The sequence shown here is derived from an EMBL/GenBank/DDBJ whole genome shotgun (WGS) entry which is preliminary data.</text>
</comment>
<dbReference type="Gene3D" id="3.40.930.10">
    <property type="entry name" value="Mannitol-specific EII, Chain A"/>
    <property type="match status" value="1"/>
</dbReference>
<accession>A0ABD4XHE9</accession>
<dbReference type="Proteomes" id="UP001215461">
    <property type="component" value="Unassembled WGS sequence"/>
</dbReference>
<gene>
    <name evidence="2" type="ORF">G9403_02675</name>
</gene>
<evidence type="ECO:0000256" key="1">
    <source>
        <dbReference type="SAM" id="SignalP"/>
    </source>
</evidence>
<evidence type="ECO:0000313" key="3">
    <source>
        <dbReference type="Proteomes" id="UP001215461"/>
    </source>
</evidence>
<keyword evidence="2" id="KW-0762">Sugar transport</keyword>
<name>A0ABD4XHE9_WEIPA</name>
<feature type="chain" id="PRO_5044838462" evidence="1">
    <location>
        <begin position="20"/>
        <end position="129"/>
    </location>
</feature>